<evidence type="ECO:0000256" key="4">
    <source>
        <dbReference type="ARBA" id="ARBA00022801"/>
    </source>
</evidence>
<gene>
    <name evidence="5" type="ORF">US40_C0003G0070</name>
</gene>
<dbReference type="PANTHER" id="PTHR41173:SF1">
    <property type="entry name" value="RNA-FREE RIBONUCLEASE P"/>
    <property type="match status" value="1"/>
</dbReference>
<dbReference type="NCBIfam" id="TIGR03875">
    <property type="entry name" value="RNA_lig_partner"/>
    <property type="match status" value="1"/>
</dbReference>
<accession>A0A0G0G545</accession>
<dbReference type="GO" id="GO:0008033">
    <property type="term" value="P:tRNA processing"/>
    <property type="evidence" value="ECO:0007669"/>
    <property type="project" value="UniProtKB-KW"/>
</dbReference>
<dbReference type="GO" id="GO:0004519">
    <property type="term" value="F:endonuclease activity"/>
    <property type="evidence" value="ECO:0007669"/>
    <property type="project" value="UniProtKB-KW"/>
</dbReference>
<dbReference type="Pfam" id="PF08745">
    <property type="entry name" value="PIN_5"/>
    <property type="match status" value="1"/>
</dbReference>
<reference evidence="5 6" key="1">
    <citation type="journal article" date="2015" name="Nature">
        <title>rRNA introns, odd ribosomes, and small enigmatic genomes across a large radiation of phyla.</title>
        <authorList>
            <person name="Brown C.T."/>
            <person name="Hug L.A."/>
            <person name="Thomas B.C."/>
            <person name="Sharon I."/>
            <person name="Castelle C.J."/>
            <person name="Singh A."/>
            <person name="Wilkins M.J."/>
            <person name="Williams K.H."/>
            <person name="Banfield J.F."/>
        </authorList>
    </citation>
    <scope>NUCLEOTIDE SEQUENCE [LARGE SCALE GENOMIC DNA]</scope>
</reference>
<evidence type="ECO:0000313" key="6">
    <source>
        <dbReference type="Proteomes" id="UP000034917"/>
    </source>
</evidence>
<keyword evidence="2" id="KW-0540">Nuclease</keyword>
<dbReference type="EMBL" id="LBSV01000003">
    <property type="protein sequence ID" value="KKQ26218.1"/>
    <property type="molecule type" value="Genomic_DNA"/>
</dbReference>
<sequence length="212" mass="24037">METFILDTNLFFNMEAGLSLGNKTEDVVVNLTKTILGLKKNRSASFFMPPRAVDEFLSFFEEKNQGFIKNFLSAINVESPDLTKASFSASIFYKLVDDVRGRSYRGMNIAEEEIEKTAVDFSGKKIDIKKDFQIAIGGFIKKFRERYRNATRTGFLDSVTDLDLIVLAKQKDGFLVSTDEGVLHWGRVFGVKEIPASVFVKRLQSLLQPHQE</sequence>
<dbReference type="CDD" id="cd18691">
    <property type="entry name" value="PIN_VapC-like"/>
    <property type="match status" value="1"/>
</dbReference>
<comment type="caution">
    <text evidence="5">The sequence shown here is derived from an EMBL/GenBank/DDBJ whole genome shotgun (WGS) entry which is preliminary data.</text>
</comment>
<name>A0A0G0G545_9BACT</name>
<evidence type="ECO:0000313" key="5">
    <source>
        <dbReference type="EMBL" id="KKQ26218.1"/>
    </source>
</evidence>
<dbReference type="AlphaFoldDB" id="A0A0G0G545"/>
<proteinExistence type="predicted"/>
<dbReference type="Proteomes" id="UP000034917">
    <property type="component" value="Unassembled WGS sequence"/>
</dbReference>
<keyword evidence="3" id="KW-0255">Endonuclease</keyword>
<protein>
    <recommendedName>
        <fullName evidence="7">RNA ligase partner protein</fullName>
    </recommendedName>
</protein>
<evidence type="ECO:0008006" key="7">
    <source>
        <dbReference type="Google" id="ProtNLM"/>
    </source>
</evidence>
<keyword evidence="4" id="KW-0378">Hydrolase</keyword>
<dbReference type="InterPro" id="IPR014856">
    <property type="entry name" value="RNA_free_RNase_P"/>
</dbReference>
<evidence type="ECO:0000256" key="1">
    <source>
        <dbReference type="ARBA" id="ARBA00022694"/>
    </source>
</evidence>
<evidence type="ECO:0000256" key="2">
    <source>
        <dbReference type="ARBA" id="ARBA00022722"/>
    </source>
</evidence>
<evidence type="ECO:0000256" key="3">
    <source>
        <dbReference type="ARBA" id="ARBA00022759"/>
    </source>
</evidence>
<keyword evidence="1" id="KW-0819">tRNA processing</keyword>
<dbReference type="GO" id="GO:0016787">
    <property type="term" value="F:hydrolase activity"/>
    <property type="evidence" value="ECO:0007669"/>
    <property type="project" value="UniProtKB-KW"/>
</dbReference>
<organism evidence="5 6">
    <name type="scientific">Candidatus Roizmanbacteria bacterium GW2011_GWC2_37_13</name>
    <dbReference type="NCBI Taxonomy" id="1618486"/>
    <lineage>
        <taxon>Bacteria</taxon>
        <taxon>Candidatus Roizmaniibacteriota</taxon>
    </lineage>
</organism>
<dbReference type="PANTHER" id="PTHR41173">
    <property type="entry name" value="UPF0278 PROTEIN TK1425"/>
    <property type="match status" value="1"/>
</dbReference>